<evidence type="ECO:0000313" key="4">
    <source>
        <dbReference type="EMBL" id="MVB07478.1"/>
    </source>
</evidence>
<dbReference type="OrthoDB" id="1157482at2"/>
<proteinExistence type="predicted"/>
<sequence length="346" mass="41399">MKTNYLNHLLYRIFAPPLVAVFVYLLILLIFDRLSEIGNNFSPEEVLFLGIVTFALFEVYRFWIHQTEKIGYLKERVLLKSFFLFMGSFIITIILIFAFFSLYFIYFLGLSEFRAELTSFLIVFTLVGILYHLFYLSIRFLDQQKVLLLEKEEMNRKNIEFELQVFKNKINPDFLYQSLESVISLIRKKEVDQAEKFIDHLALFYRRILGNRYSEIISLEEEIQKVDQYILIRNSKYNNNFIVNWKIESSLKEIHIVPNTVLQVLQMIEYYQMVDLNTKLVVDVSENDDYIVFYFLSSERLTPVPKLNMQMKTLKKAIGFYSNKELVWDKKSEFTQIYIPKINLED</sequence>
<feature type="transmembrane region" description="Helical" evidence="1">
    <location>
        <begin position="120"/>
        <end position="141"/>
    </location>
</feature>
<dbReference type="InterPro" id="IPR050640">
    <property type="entry name" value="Bact_2-comp_sensor_kinase"/>
</dbReference>
<dbReference type="RefSeq" id="WP_156195943.1">
    <property type="nucleotide sequence ID" value="NZ_QTZN02000022.1"/>
</dbReference>
<name>A0A7M4D6J4_9BACT</name>
<feature type="transmembrane region" description="Helical" evidence="1">
    <location>
        <begin position="9"/>
        <end position="31"/>
    </location>
</feature>
<dbReference type="EMBL" id="WOTW01000022">
    <property type="protein sequence ID" value="MUP38273.1"/>
    <property type="molecule type" value="Genomic_DNA"/>
</dbReference>
<keyword evidence="1" id="KW-0472">Membrane</keyword>
<dbReference type="Proteomes" id="UP000462449">
    <property type="component" value="Unassembled WGS sequence"/>
</dbReference>
<feature type="transmembrane region" description="Helical" evidence="1">
    <location>
        <begin position="46"/>
        <end position="63"/>
    </location>
</feature>
<keyword evidence="1" id="KW-1133">Transmembrane helix</keyword>
<evidence type="ECO:0000313" key="3">
    <source>
        <dbReference type="EMBL" id="MUP38273.1"/>
    </source>
</evidence>
<feature type="domain" description="Signal transduction histidine kinase internal region" evidence="2">
    <location>
        <begin position="162"/>
        <end position="240"/>
    </location>
</feature>
<gene>
    <name evidence="4" type="ORF">DWB62_010655</name>
    <name evidence="3" type="ORF">GNY23_10655</name>
</gene>
<protein>
    <recommendedName>
        <fullName evidence="2">Signal transduction histidine kinase internal region domain-containing protein</fullName>
    </recommendedName>
</protein>
<organism evidence="3 6">
    <name type="scientific">Labilibaculum euxinus</name>
    <dbReference type="NCBI Taxonomy" id="2686357"/>
    <lineage>
        <taxon>Bacteria</taxon>
        <taxon>Pseudomonadati</taxon>
        <taxon>Bacteroidota</taxon>
        <taxon>Bacteroidia</taxon>
        <taxon>Marinilabiliales</taxon>
        <taxon>Marinifilaceae</taxon>
        <taxon>Labilibaculum</taxon>
    </lineage>
</organism>
<dbReference type="Proteomes" id="UP000285951">
    <property type="component" value="Unassembled WGS sequence"/>
</dbReference>
<dbReference type="PANTHER" id="PTHR34220">
    <property type="entry name" value="SENSOR HISTIDINE KINASE YPDA"/>
    <property type="match status" value="1"/>
</dbReference>
<keyword evidence="5" id="KW-1185">Reference proteome</keyword>
<reference evidence="3 6" key="2">
    <citation type="submission" date="2019-12" db="EMBL/GenBank/DDBJ databases">
        <title>Draft genome sequence of Labilibaculum sp. strain 44 isolated from deep waters of Black Sea.</title>
        <authorList>
            <person name="Yadav S."/>
            <person name="Villanueva L."/>
        </authorList>
    </citation>
    <scope>NUCLEOTIDE SEQUENCE [LARGE SCALE GENOMIC DNA]</scope>
    <source>
        <strain evidence="3 6">44</strain>
    </source>
</reference>
<dbReference type="EMBL" id="QTZN02000022">
    <property type="protein sequence ID" value="MVB07478.1"/>
    <property type="molecule type" value="Genomic_DNA"/>
</dbReference>
<evidence type="ECO:0000313" key="6">
    <source>
        <dbReference type="Proteomes" id="UP000462449"/>
    </source>
</evidence>
<dbReference type="PANTHER" id="PTHR34220:SF7">
    <property type="entry name" value="SENSOR HISTIDINE KINASE YPDA"/>
    <property type="match status" value="1"/>
</dbReference>
<evidence type="ECO:0000256" key="1">
    <source>
        <dbReference type="SAM" id="Phobius"/>
    </source>
</evidence>
<comment type="caution">
    <text evidence="3">The sequence shown here is derived from an EMBL/GenBank/DDBJ whole genome shotgun (WGS) entry which is preliminary data.</text>
</comment>
<reference evidence="4 5" key="1">
    <citation type="submission" date="2019-11" db="EMBL/GenBank/DDBJ databases">
        <title>Draft genome sequence of Labilibaculum sp. strain SYP isolated from Black Sea.</title>
        <authorList>
            <person name="Yadav S."/>
            <person name="Villanueva L."/>
        </authorList>
    </citation>
    <scope>NUCLEOTIDE SEQUENCE [LARGE SCALE GENOMIC DNA]</scope>
    <source>
        <strain evidence="4 5">44</strain>
    </source>
</reference>
<evidence type="ECO:0000313" key="5">
    <source>
        <dbReference type="Proteomes" id="UP000285951"/>
    </source>
</evidence>
<dbReference type="AlphaFoldDB" id="A0A7M4D6J4"/>
<keyword evidence="1" id="KW-0812">Transmembrane</keyword>
<evidence type="ECO:0000259" key="2">
    <source>
        <dbReference type="Pfam" id="PF06580"/>
    </source>
</evidence>
<feature type="transmembrane region" description="Helical" evidence="1">
    <location>
        <begin position="83"/>
        <end position="108"/>
    </location>
</feature>
<dbReference type="Pfam" id="PF06580">
    <property type="entry name" value="His_kinase"/>
    <property type="match status" value="1"/>
</dbReference>
<dbReference type="InterPro" id="IPR010559">
    <property type="entry name" value="Sig_transdc_His_kin_internal"/>
</dbReference>
<dbReference type="GO" id="GO:0000155">
    <property type="term" value="F:phosphorelay sensor kinase activity"/>
    <property type="evidence" value="ECO:0007669"/>
    <property type="project" value="InterPro"/>
</dbReference>
<dbReference type="GO" id="GO:0016020">
    <property type="term" value="C:membrane"/>
    <property type="evidence" value="ECO:0007669"/>
    <property type="project" value="InterPro"/>
</dbReference>
<accession>A0A7M4D6J4</accession>